<dbReference type="SUPFAM" id="SSF56801">
    <property type="entry name" value="Acetyl-CoA synthetase-like"/>
    <property type="match status" value="1"/>
</dbReference>
<accession>A0A4R1YVU3</accession>
<dbReference type="InterPro" id="IPR025110">
    <property type="entry name" value="AMP-bd_C"/>
</dbReference>
<dbReference type="PROSITE" id="PS00455">
    <property type="entry name" value="AMP_BINDING"/>
    <property type="match status" value="1"/>
</dbReference>
<dbReference type="GO" id="GO:0016405">
    <property type="term" value="F:CoA-ligase activity"/>
    <property type="evidence" value="ECO:0007669"/>
    <property type="project" value="UniProtKB-ARBA"/>
</dbReference>
<dbReference type="InterPro" id="IPR045851">
    <property type="entry name" value="AMP-bd_C_sf"/>
</dbReference>
<gene>
    <name evidence="7" type="ORF">EV216_10891</name>
</gene>
<dbReference type="EMBL" id="SLVM01000008">
    <property type="protein sequence ID" value="TCM85240.1"/>
    <property type="molecule type" value="Genomic_DNA"/>
</dbReference>
<dbReference type="GO" id="GO:0005524">
    <property type="term" value="F:ATP binding"/>
    <property type="evidence" value="ECO:0007669"/>
    <property type="project" value="UniProtKB-KW"/>
</dbReference>
<keyword evidence="8" id="KW-1185">Reference proteome</keyword>
<dbReference type="Gene3D" id="3.40.50.12780">
    <property type="entry name" value="N-terminal domain of ligase-like"/>
    <property type="match status" value="1"/>
</dbReference>
<dbReference type="InterPro" id="IPR042099">
    <property type="entry name" value="ANL_N_sf"/>
</dbReference>
<feature type="domain" description="AMP-binding enzyme C-terminal" evidence="6">
    <location>
        <begin position="454"/>
        <end position="531"/>
    </location>
</feature>
<dbReference type="PANTHER" id="PTHR43605:SF10">
    <property type="entry name" value="ACYL-COA SYNTHETASE MEDIUM CHAIN FAMILY MEMBER 3"/>
    <property type="match status" value="1"/>
</dbReference>
<dbReference type="InterPro" id="IPR000873">
    <property type="entry name" value="AMP-dep_synth/lig_dom"/>
</dbReference>
<reference evidence="7 8" key="1">
    <citation type="submission" date="2019-03" db="EMBL/GenBank/DDBJ databases">
        <title>Genomic Encyclopedia of Type Strains, Phase IV (KMG-IV): sequencing the most valuable type-strain genomes for metagenomic binning, comparative biology and taxonomic classification.</title>
        <authorList>
            <person name="Goeker M."/>
        </authorList>
    </citation>
    <scope>NUCLEOTIDE SEQUENCE [LARGE SCALE GENOMIC DNA]</scope>
    <source>
        <strain evidence="7 8">DSM 21153</strain>
    </source>
</reference>
<comment type="caution">
    <text evidence="7">The sequence shown here is derived from an EMBL/GenBank/DDBJ whole genome shotgun (WGS) entry which is preliminary data.</text>
</comment>
<protein>
    <submittedName>
        <fullName evidence="7">Acetyl-CoA synthetase</fullName>
    </submittedName>
</protein>
<keyword evidence="2" id="KW-0436">Ligase</keyword>
<keyword evidence="4" id="KW-0067">ATP-binding</keyword>
<dbReference type="Proteomes" id="UP000295277">
    <property type="component" value="Unassembled WGS sequence"/>
</dbReference>
<dbReference type="GO" id="GO:0006633">
    <property type="term" value="P:fatty acid biosynthetic process"/>
    <property type="evidence" value="ECO:0007669"/>
    <property type="project" value="TreeGrafter"/>
</dbReference>
<evidence type="ECO:0000259" key="5">
    <source>
        <dbReference type="Pfam" id="PF00501"/>
    </source>
</evidence>
<evidence type="ECO:0000256" key="4">
    <source>
        <dbReference type="ARBA" id="ARBA00022840"/>
    </source>
</evidence>
<sequence>MPRNDPMSERRLLPDQRDWDAMRAGFRWPVPERFNIARACCDDWAERDPGRVAVIDASDGDREWSYGALRDASDRLASVMAASGVGPGDRVAVLLAQSPAVLVAHFAAMKLGAIVLPLFTLFGPDALEYRLADSGARLAVTDAEGAAKLAALRDRLPDLAHVLSVDGGPARDLWAEIAAAPPIPAARDTLAEDPAVLIYTSGTTGPPKGALHAHRFLIGHLPSIELHHRGFPQPGDCGWTPADWAWIGGLMDMAMPCLYYGVPLVACRMRKFDAAEAWALIDRLKVRNLFLPPTALKLMRQAPVPPGVRLRSVGSGGESLGPDLLAWGRQALGLEICEFYGQTECNLVVTCVPELMTAPPGAMGRATPGFDVAIIGADGAPLPPGEVGEIAVRRGAASMFLGYWGLSDKTAAKFSGEWMRTGDLGICDAGGHFTYVSRDDDVITSAGYRIGPTEIETCLTGHPDVVMAAVVGEPDPVRTEIVVAHVVLRAGAEWEGLAEALIQRVRDHVSPHVAPRRVVRAESLPMTATGKIMRRALRSV</sequence>
<dbReference type="Pfam" id="PF13193">
    <property type="entry name" value="AMP-binding_C"/>
    <property type="match status" value="1"/>
</dbReference>
<name>A0A4R1YVU3_9RHOB</name>
<feature type="domain" description="AMP-dependent synthetase/ligase" evidence="5">
    <location>
        <begin position="42"/>
        <end position="404"/>
    </location>
</feature>
<dbReference type="GO" id="GO:0004321">
    <property type="term" value="F:fatty-acyl-CoA synthase activity"/>
    <property type="evidence" value="ECO:0007669"/>
    <property type="project" value="TreeGrafter"/>
</dbReference>
<dbReference type="Gene3D" id="3.30.300.30">
    <property type="match status" value="1"/>
</dbReference>
<evidence type="ECO:0000256" key="1">
    <source>
        <dbReference type="ARBA" id="ARBA00006432"/>
    </source>
</evidence>
<dbReference type="InterPro" id="IPR051087">
    <property type="entry name" value="Mitochondrial_ACSM"/>
</dbReference>
<dbReference type="InterPro" id="IPR020845">
    <property type="entry name" value="AMP-binding_CS"/>
</dbReference>
<dbReference type="GO" id="GO:0015645">
    <property type="term" value="F:fatty acid ligase activity"/>
    <property type="evidence" value="ECO:0007669"/>
    <property type="project" value="TreeGrafter"/>
</dbReference>
<keyword evidence="3" id="KW-0547">Nucleotide-binding</keyword>
<evidence type="ECO:0000256" key="3">
    <source>
        <dbReference type="ARBA" id="ARBA00022741"/>
    </source>
</evidence>
<proteinExistence type="inferred from homology"/>
<dbReference type="GO" id="GO:0006637">
    <property type="term" value="P:acyl-CoA metabolic process"/>
    <property type="evidence" value="ECO:0007669"/>
    <property type="project" value="TreeGrafter"/>
</dbReference>
<evidence type="ECO:0000256" key="2">
    <source>
        <dbReference type="ARBA" id="ARBA00022598"/>
    </source>
</evidence>
<evidence type="ECO:0000313" key="8">
    <source>
        <dbReference type="Proteomes" id="UP000295277"/>
    </source>
</evidence>
<comment type="similarity">
    <text evidence="1">Belongs to the ATP-dependent AMP-binding enzyme family.</text>
</comment>
<dbReference type="Pfam" id="PF00501">
    <property type="entry name" value="AMP-binding"/>
    <property type="match status" value="1"/>
</dbReference>
<dbReference type="AlphaFoldDB" id="A0A4R1YVU3"/>
<evidence type="ECO:0000313" key="7">
    <source>
        <dbReference type="EMBL" id="TCM85240.1"/>
    </source>
</evidence>
<evidence type="ECO:0000259" key="6">
    <source>
        <dbReference type="Pfam" id="PF13193"/>
    </source>
</evidence>
<dbReference type="PANTHER" id="PTHR43605">
    <property type="entry name" value="ACYL-COENZYME A SYNTHETASE"/>
    <property type="match status" value="1"/>
</dbReference>
<organism evidence="7 8">
    <name type="scientific">Rhodovulum steppense</name>
    <dbReference type="NCBI Taxonomy" id="540251"/>
    <lineage>
        <taxon>Bacteria</taxon>
        <taxon>Pseudomonadati</taxon>
        <taxon>Pseudomonadota</taxon>
        <taxon>Alphaproteobacteria</taxon>
        <taxon>Rhodobacterales</taxon>
        <taxon>Paracoccaceae</taxon>
        <taxon>Rhodovulum</taxon>
    </lineage>
</organism>